<organism evidence="1">
    <name type="scientific">Rhizophora mucronata</name>
    <name type="common">Asiatic mangrove</name>
    <dbReference type="NCBI Taxonomy" id="61149"/>
    <lineage>
        <taxon>Eukaryota</taxon>
        <taxon>Viridiplantae</taxon>
        <taxon>Streptophyta</taxon>
        <taxon>Embryophyta</taxon>
        <taxon>Tracheophyta</taxon>
        <taxon>Spermatophyta</taxon>
        <taxon>Magnoliopsida</taxon>
        <taxon>eudicotyledons</taxon>
        <taxon>Gunneridae</taxon>
        <taxon>Pentapetalae</taxon>
        <taxon>rosids</taxon>
        <taxon>fabids</taxon>
        <taxon>Malpighiales</taxon>
        <taxon>Rhizophoraceae</taxon>
        <taxon>Rhizophora</taxon>
    </lineage>
</organism>
<accession>A0A2P2PI11</accession>
<reference evidence="1" key="1">
    <citation type="submission" date="2018-02" db="EMBL/GenBank/DDBJ databases">
        <title>Rhizophora mucronata_Transcriptome.</title>
        <authorList>
            <person name="Meera S.P."/>
            <person name="Sreeshan A."/>
            <person name="Augustine A."/>
        </authorList>
    </citation>
    <scope>NUCLEOTIDE SEQUENCE</scope>
    <source>
        <tissue evidence="1">Leaf</tissue>
    </source>
</reference>
<proteinExistence type="predicted"/>
<sequence length="30" mass="3579">MRLHSKQNKLFYNMTKKRKGCGLKNVTIQL</sequence>
<protein>
    <submittedName>
        <fullName evidence="1">Uncharacterized protein</fullName>
    </submittedName>
</protein>
<dbReference type="EMBL" id="GGEC01073859">
    <property type="protein sequence ID" value="MBX54343.1"/>
    <property type="molecule type" value="Transcribed_RNA"/>
</dbReference>
<evidence type="ECO:0000313" key="1">
    <source>
        <dbReference type="EMBL" id="MBX54343.1"/>
    </source>
</evidence>
<dbReference type="AlphaFoldDB" id="A0A2P2PI11"/>
<name>A0A2P2PI11_RHIMU</name>